<organism evidence="2 3">
    <name type="scientific">Actinoplanes palleronii</name>
    <dbReference type="NCBI Taxonomy" id="113570"/>
    <lineage>
        <taxon>Bacteria</taxon>
        <taxon>Bacillati</taxon>
        <taxon>Actinomycetota</taxon>
        <taxon>Actinomycetes</taxon>
        <taxon>Micromonosporales</taxon>
        <taxon>Micromonosporaceae</taxon>
        <taxon>Actinoplanes</taxon>
    </lineage>
</organism>
<dbReference type="InterPro" id="IPR021145">
    <property type="entry name" value="Portal_protein_SPP1_Gp6-like"/>
</dbReference>
<dbReference type="Proteomes" id="UP000624709">
    <property type="component" value="Unassembled WGS sequence"/>
</dbReference>
<proteinExistence type="predicted"/>
<keyword evidence="3" id="KW-1185">Reference proteome</keyword>
<evidence type="ECO:0000313" key="3">
    <source>
        <dbReference type="Proteomes" id="UP000624709"/>
    </source>
</evidence>
<gene>
    <name evidence="2" type="ORF">Apa02nite_068520</name>
</gene>
<name>A0ABQ4BJ93_9ACTN</name>
<dbReference type="EMBL" id="BOMS01000110">
    <property type="protein sequence ID" value="GIE70744.1"/>
    <property type="molecule type" value="Genomic_DNA"/>
</dbReference>
<accession>A0ABQ4BJ93</accession>
<dbReference type="Pfam" id="PF05133">
    <property type="entry name" value="SPP1_portal"/>
    <property type="match status" value="1"/>
</dbReference>
<sequence length="495" mass="54515">MALPDDSDVLAWVEYLARVHDADRPQLQLRNDLYEGTAPLHYLHPDVLREVEDRIQTVALGWPSLAVDPLEERLDILGFRYPEDGKPDPDVDPEDLASASGDENLQRVWQENDLDEESQMGHIDAFVMRRAYATVGVQDDGGTDMPLVTVESPLEMFALIDPRTRQVRAALRRWTEEYDLLKATAPMQYATLYLPNSTTWFDRGPQGWRETGRDEHMVGQPLVAALTNRGRLADRYGKSELTPALLSLSHAANKVATDMMVAAEFHAIPLRAIFGAGPDDFQDQNGTPLSPTQVLMSRILAVPNGPAGEDPVRAHEFTSSSLTNFHDTIAQLGRLASGLVGVDPSVMGFTAGDNPASADALRAREVRLIKRAERKQRAFGGGWERAMQLVRRIQEGDWDPQARRLETIWRDAATPTRAQAADAAAKLVAASLIPIQQGREDLGYTPSQQRRMDAWDQVNASRSDLGMLTQAAGRGLPEEIPGAPGDPGTEPPAAE</sequence>
<reference evidence="2 3" key="1">
    <citation type="submission" date="2021-01" db="EMBL/GenBank/DDBJ databases">
        <title>Whole genome shotgun sequence of Actinoplanes palleronii NBRC 14916.</title>
        <authorList>
            <person name="Komaki H."/>
            <person name="Tamura T."/>
        </authorList>
    </citation>
    <scope>NUCLEOTIDE SEQUENCE [LARGE SCALE GENOMIC DNA]</scope>
    <source>
        <strain evidence="2 3">NBRC 14916</strain>
    </source>
</reference>
<evidence type="ECO:0000313" key="2">
    <source>
        <dbReference type="EMBL" id="GIE70744.1"/>
    </source>
</evidence>
<evidence type="ECO:0008006" key="4">
    <source>
        <dbReference type="Google" id="ProtNLM"/>
    </source>
</evidence>
<protein>
    <recommendedName>
        <fullName evidence="4">Phage portal protein</fullName>
    </recommendedName>
</protein>
<evidence type="ECO:0000256" key="1">
    <source>
        <dbReference type="SAM" id="MobiDB-lite"/>
    </source>
</evidence>
<feature type="region of interest" description="Disordered" evidence="1">
    <location>
        <begin position="467"/>
        <end position="495"/>
    </location>
</feature>
<dbReference type="RefSeq" id="WP_203828744.1">
    <property type="nucleotide sequence ID" value="NZ_BAAATY010000018.1"/>
</dbReference>
<comment type="caution">
    <text evidence="2">The sequence shown here is derived from an EMBL/GenBank/DDBJ whole genome shotgun (WGS) entry which is preliminary data.</text>
</comment>